<evidence type="ECO:0000313" key="1">
    <source>
        <dbReference type="EMBL" id="VFK40875.1"/>
    </source>
</evidence>
<sequence>MEMIFRTPNNDWRAFQFLRDTTRPGKAWVSRRISASFRNGLRFFTENTEWTYKDDNDCGMVMMFLTFYDTTPLGLCRGGIAFPG</sequence>
<name>A0A450YHE5_9GAMM</name>
<organism evidence="1">
    <name type="scientific">Candidatus Kentrum sp. SD</name>
    <dbReference type="NCBI Taxonomy" id="2126332"/>
    <lineage>
        <taxon>Bacteria</taxon>
        <taxon>Pseudomonadati</taxon>
        <taxon>Pseudomonadota</taxon>
        <taxon>Gammaproteobacteria</taxon>
        <taxon>Candidatus Kentrum</taxon>
    </lineage>
</organism>
<dbReference type="EMBL" id="CAADFR010000077">
    <property type="protein sequence ID" value="VFK40875.1"/>
    <property type="molecule type" value="Genomic_DNA"/>
</dbReference>
<proteinExistence type="predicted"/>
<gene>
    <name evidence="2" type="ORF">BECKSD772D_GA0070982_10822</name>
    <name evidence="1" type="ORF">BECKSD772F_GA0070984_10772</name>
</gene>
<accession>A0A450YHE5</accession>
<evidence type="ECO:0000313" key="2">
    <source>
        <dbReference type="EMBL" id="VFK80049.1"/>
    </source>
</evidence>
<protein>
    <submittedName>
        <fullName evidence="1">Uncharacterized protein</fullName>
    </submittedName>
</protein>
<reference evidence="1" key="1">
    <citation type="submission" date="2019-02" db="EMBL/GenBank/DDBJ databases">
        <authorList>
            <person name="Gruber-Vodicka R. H."/>
            <person name="Seah K. B. B."/>
        </authorList>
    </citation>
    <scope>NUCLEOTIDE SEQUENCE</scope>
    <source>
        <strain evidence="2">BECK_S127</strain>
        <strain evidence="1">BECK_S1321</strain>
    </source>
</reference>
<dbReference type="AlphaFoldDB" id="A0A450YHE5"/>
<dbReference type="EMBL" id="CAADHB010000082">
    <property type="protein sequence ID" value="VFK80049.1"/>
    <property type="molecule type" value="Genomic_DNA"/>
</dbReference>